<dbReference type="SUPFAM" id="SSF52096">
    <property type="entry name" value="ClpP/crotonase"/>
    <property type="match status" value="1"/>
</dbReference>
<evidence type="ECO:0000313" key="5">
    <source>
        <dbReference type="Proteomes" id="UP000301751"/>
    </source>
</evidence>
<comment type="caution">
    <text evidence="4">The sequence shown here is derived from an EMBL/GenBank/DDBJ whole genome shotgun (WGS) entry which is preliminary data.</text>
</comment>
<dbReference type="AlphaFoldDB" id="A0A480ANV1"/>
<evidence type="ECO:0000313" key="4">
    <source>
        <dbReference type="EMBL" id="GCL61742.1"/>
    </source>
</evidence>
<proteinExistence type="inferred from homology"/>
<evidence type="ECO:0000256" key="1">
    <source>
        <dbReference type="ARBA" id="ARBA00005254"/>
    </source>
</evidence>
<name>A0A480ANV1_9BURK</name>
<dbReference type="CDD" id="cd06558">
    <property type="entry name" value="crotonase-like"/>
    <property type="match status" value="1"/>
</dbReference>
<dbReference type="InterPro" id="IPR029045">
    <property type="entry name" value="ClpP/crotonase-like_dom_sf"/>
</dbReference>
<organism evidence="4 5">
    <name type="scientific">Pseudaquabacterium pictum</name>
    <dbReference type="NCBI Taxonomy" id="2315236"/>
    <lineage>
        <taxon>Bacteria</taxon>
        <taxon>Pseudomonadati</taxon>
        <taxon>Pseudomonadota</taxon>
        <taxon>Betaproteobacteria</taxon>
        <taxon>Burkholderiales</taxon>
        <taxon>Sphaerotilaceae</taxon>
        <taxon>Pseudaquabacterium</taxon>
    </lineage>
</organism>
<sequence length="267" mass="28798">MSDQETPLLIDERDGVAWLTMNRPERLNALNQGLTDALRTYFQALQDRPGIRVVVLQGAGRGYCAGLDLKDRTGAAPRDVQAGLAGQKAIRDIMIAMRECPQPIISIVQGAAAGGGLGIALASDIRLCTPDARFNAAFIKIGVSGCDMGSSYFLPRMVGASLAAEMLLTGRFLHADRAYHMGFVSKVGPLAEIEAEARQLVAEMLNATPLALRLTKDCMNHNIDAPGLRAAIAMEDRNQILCTRGGDFNEGIRAFLEKRKPVYGQAE</sequence>
<protein>
    <submittedName>
        <fullName evidence="4">Enoyl-CoA hydratase</fullName>
    </submittedName>
</protein>
<dbReference type="OrthoDB" id="9777711at2"/>
<comment type="similarity">
    <text evidence="1 3">Belongs to the enoyl-CoA hydratase/isomerase family.</text>
</comment>
<dbReference type="Gene3D" id="3.90.226.10">
    <property type="entry name" value="2-enoyl-CoA Hydratase, Chain A, domain 1"/>
    <property type="match status" value="1"/>
</dbReference>
<keyword evidence="2" id="KW-0456">Lyase</keyword>
<gene>
    <name evidence="4" type="ORF">AQPW35_08230</name>
</gene>
<dbReference type="InterPro" id="IPR014748">
    <property type="entry name" value="Enoyl-CoA_hydra_C"/>
</dbReference>
<dbReference type="EMBL" id="BJCL01000002">
    <property type="protein sequence ID" value="GCL61742.1"/>
    <property type="molecule type" value="Genomic_DNA"/>
</dbReference>
<dbReference type="PANTHER" id="PTHR11941">
    <property type="entry name" value="ENOYL-COA HYDRATASE-RELATED"/>
    <property type="match status" value="1"/>
</dbReference>
<dbReference type="GO" id="GO:0016829">
    <property type="term" value="F:lyase activity"/>
    <property type="evidence" value="ECO:0007669"/>
    <property type="project" value="UniProtKB-KW"/>
</dbReference>
<evidence type="ECO:0000256" key="2">
    <source>
        <dbReference type="ARBA" id="ARBA00023239"/>
    </source>
</evidence>
<accession>A0A480ANV1</accession>
<dbReference type="RefSeq" id="WP_137731519.1">
    <property type="nucleotide sequence ID" value="NZ_BJCL01000002.1"/>
</dbReference>
<dbReference type="Gene3D" id="1.10.12.10">
    <property type="entry name" value="Lyase 2-enoyl-coa Hydratase, Chain A, domain 2"/>
    <property type="match status" value="1"/>
</dbReference>
<evidence type="ECO:0000256" key="3">
    <source>
        <dbReference type="RuleBase" id="RU003707"/>
    </source>
</evidence>
<dbReference type="PROSITE" id="PS00166">
    <property type="entry name" value="ENOYL_COA_HYDRATASE"/>
    <property type="match status" value="1"/>
</dbReference>
<dbReference type="GO" id="GO:0006635">
    <property type="term" value="P:fatty acid beta-oxidation"/>
    <property type="evidence" value="ECO:0007669"/>
    <property type="project" value="TreeGrafter"/>
</dbReference>
<reference evidence="5" key="1">
    <citation type="submission" date="2019-03" db="EMBL/GenBank/DDBJ databases">
        <title>Aquabacterium pictum sp.nov., the first bacteriochlorophyll a-containing freshwater bacterium in the genus Aquabacterium of the class Betaproteobacteria.</title>
        <authorList>
            <person name="Hirose S."/>
            <person name="Tank M."/>
            <person name="Hara E."/>
            <person name="Tamaki H."/>
            <person name="Takaichi S."/>
            <person name="Haruta S."/>
            <person name="Hanada S."/>
        </authorList>
    </citation>
    <scope>NUCLEOTIDE SEQUENCE [LARGE SCALE GENOMIC DNA]</scope>
    <source>
        <strain evidence="5">W35</strain>
    </source>
</reference>
<dbReference type="InterPro" id="IPR018376">
    <property type="entry name" value="Enoyl-CoA_hyd/isom_CS"/>
</dbReference>
<dbReference type="PANTHER" id="PTHR11941:SF130">
    <property type="entry name" value="ENOYL-COA HYDRATASE ECHA12-RELATED"/>
    <property type="match status" value="1"/>
</dbReference>
<keyword evidence="5" id="KW-1185">Reference proteome</keyword>
<dbReference type="InterPro" id="IPR001753">
    <property type="entry name" value="Enoyl-CoA_hydra/iso"/>
</dbReference>
<dbReference type="Pfam" id="PF00378">
    <property type="entry name" value="ECH_1"/>
    <property type="match status" value="1"/>
</dbReference>
<dbReference type="Proteomes" id="UP000301751">
    <property type="component" value="Unassembled WGS sequence"/>
</dbReference>